<evidence type="ECO:0000259" key="1">
    <source>
        <dbReference type="Pfam" id="PF02350"/>
    </source>
</evidence>
<keyword evidence="3" id="KW-1185">Reference proteome</keyword>
<keyword evidence="2" id="KW-0418">Kinase</keyword>
<dbReference type="Gene3D" id="3.40.50.2000">
    <property type="entry name" value="Glycogen Phosphorylase B"/>
    <property type="match status" value="2"/>
</dbReference>
<keyword evidence="2" id="KW-0378">Hydrolase</keyword>
<sequence length="381" mass="42137">MHRRKICVVITARPSYARIRTAMEAIREHPKLELQVITAASAILERFGFPDRVIEAEGFTIDYKLHTMLEGGNLVTAAKSTGLGIIELTSAFQALAPDAVVTIADRFETLSTAVAAAYMNIPLVHVQGGEITGNIDNKVRHAITKLADLHLVASEPARRRVIAMGEDPATVHVTGCPSIDLAARVLHDPEIKVDLFAAYKGVGPTFDWYQPYLVVLQHPVTTEPDAAGFQAEETLHAVHQSGIPTFWFWPNIDAGSDATSHAIRAFRERYRPQNIHFFKNLPPDDFLRLVYHSLAIVGNSSVGIRECAFLGVPAVNIGKRQQNRDRGPNVIDIDHDRRQILAAIEAVKRQPRPQPSHLYGDGRAGERIADLLASEPLHYEK</sequence>
<dbReference type="GO" id="GO:0006047">
    <property type="term" value="P:UDP-N-acetylglucosamine metabolic process"/>
    <property type="evidence" value="ECO:0007669"/>
    <property type="project" value="InterPro"/>
</dbReference>
<dbReference type="EC" id="2.7.1.60" evidence="2"/>
<keyword evidence="2" id="KW-0808">Transferase</keyword>
<dbReference type="NCBIfam" id="TIGR03568">
    <property type="entry name" value="NeuC_NnaA"/>
    <property type="match status" value="1"/>
</dbReference>
<dbReference type="GO" id="GO:0004553">
    <property type="term" value="F:hydrolase activity, hydrolyzing O-glycosyl compounds"/>
    <property type="evidence" value="ECO:0007669"/>
    <property type="project" value="InterPro"/>
</dbReference>
<proteinExistence type="predicted"/>
<protein>
    <submittedName>
        <fullName evidence="2">Bifunctional UDP-N-acetylglucosamine 2-epimerase/N-acetylmannosamine kinase</fullName>
        <ecNumber evidence="2">2.7.1.60</ecNumber>
        <ecNumber evidence="2">3.2.1.183</ecNumber>
    </submittedName>
</protein>
<dbReference type="Proteomes" id="UP001321825">
    <property type="component" value="Chromosome"/>
</dbReference>
<name>A0AAU9C3K2_9GAMM</name>
<accession>A0AAU9C3K2</accession>
<evidence type="ECO:0000313" key="2">
    <source>
        <dbReference type="EMBL" id="BCX81729.1"/>
    </source>
</evidence>
<gene>
    <name evidence="2" type="ORF">MIT9_P1307</name>
</gene>
<dbReference type="Pfam" id="PF02350">
    <property type="entry name" value="Epimerase_2"/>
    <property type="match status" value="1"/>
</dbReference>
<dbReference type="RefSeq" id="WP_317706641.1">
    <property type="nucleotide sequence ID" value="NZ_AP024714.1"/>
</dbReference>
<dbReference type="InterPro" id="IPR020004">
    <property type="entry name" value="UDP-GlcNAc_Epase"/>
</dbReference>
<feature type="domain" description="UDP-N-acetylglucosamine 2-epimerase" evidence="1">
    <location>
        <begin position="25"/>
        <end position="372"/>
    </location>
</feature>
<organism evidence="2 3">
    <name type="scientific">Methylomarinovum caldicuralii</name>
    <dbReference type="NCBI Taxonomy" id="438856"/>
    <lineage>
        <taxon>Bacteria</taxon>
        <taxon>Pseudomonadati</taxon>
        <taxon>Pseudomonadota</taxon>
        <taxon>Gammaproteobacteria</taxon>
        <taxon>Methylococcales</taxon>
        <taxon>Methylothermaceae</taxon>
        <taxon>Methylomarinovum</taxon>
    </lineage>
</organism>
<dbReference type="PANTHER" id="PTHR43174:SF3">
    <property type="entry name" value="UDP-N-ACETYLGLUCOSAMINE 2-EPIMERASE"/>
    <property type="match status" value="1"/>
</dbReference>
<dbReference type="InterPro" id="IPR029767">
    <property type="entry name" value="WecB-like"/>
</dbReference>
<evidence type="ECO:0000313" key="3">
    <source>
        <dbReference type="Proteomes" id="UP001321825"/>
    </source>
</evidence>
<dbReference type="AlphaFoldDB" id="A0AAU9C3K2"/>
<dbReference type="PANTHER" id="PTHR43174">
    <property type="entry name" value="UDP-N-ACETYLGLUCOSAMINE 2-EPIMERASE"/>
    <property type="match status" value="1"/>
</dbReference>
<dbReference type="EC" id="3.2.1.183" evidence="2"/>
<dbReference type="InterPro" id="IPR003331">
    <property type="entry name" value="UDP_GlcNAc_Epimerase_2_dom"/>
</dbReference>
<dbReference type="KEGG" id="mcau:MIT9_P1307"/>
<dbReference type="GO" id="GO:0009384">
    <property type="term" value="F:N-acylmannosamine kinase activity"/>
    <property type="evidence" value="ECO:0007669"/>
    <property type="project" value="UniProtKB-EC"/>
</dbReference>
<dbReference type="SUPFAM" id="SSF53756">
    <property type="entry name" value="UDP-Glycosyltransferase/glycogen phosphorylase"/>
    <property type="match status" value="1"/>
</dbReference>
<reference evidence="3" key="1">
    <citation type="journal article" date="2024" name="Int. J. Syst. Evol. Microbiol.">
        <title>Methylomarinovum tepidoasis sp. nov., a moderately thermophilic methanotroph of the family Methylothermaceae isolated from a deep-sea hydrothermal field.</title>
        <authorList>
            <person name="Hirayama H."/>
            <person name="Takaki Y."/>
            <person name="Abe M."/>
            <person name="Miyazaki M."/>
            <person name="Uematsu K."/>
            <person name="Matsui Y."/>
            <person name="Takai K."/>
        </authorList>
    </citation>
    <scope>NUCLEOTIDE SEQUENCE [LARGE SCALE GENOMIC DNA]</scope>
    <source>
        <strain evidence="3">IT-9</strain>
    </source>
</reference>
<keyword evidence="2" id="KW-0326">Glycosidase</keyword>
<dbReference type="EMBL" id="AP024714">
    <property type="protein sequence ID" value="BCX81729.1"/>
    <property type="molecule type" value="Genomic_DNA"/>
</dbReference>